<dbReference type="Pfam" id="PF01905">
    <property type="entry name" value="DevR"/>
    <property type="match status" value="1"/>
</dbReference>
<comment type="caution">
    <text evidence="3">The sequence shown here is derived from an EMBL/GenBank/DDBJ whole genome shotgun (WGS) entry which is preliminary data.</text>
</comment>
<evidence type="ECO:0000256" key="1">
    <source>
        <dbReference type="ARBA" id="ARBA00023118"/>
    </source>
</evidence>
<dbReference type="Proteomes" id="UP000770785">
    <property type="component" value="Unassembled WGS sequence"/>
</dbReference>
<proteinExistence type="predicted"/>
<gene>
    <name evidence="3" type="ORF">GGR27_001190</name>
</gene>
<protein>
    <submittedName>
        <fullName evidence="3">CRISPR-associated protein Cst2</fullName>
    </submittedName>
</protein>
<name>A0ABX0X8Y5_9BACT</name>
<dbReference type="RefSeq" id="WP_168036479.1">
    <property type="nucleotide sequence ID" value="NZ_JAATJH010000002.1"/>
</dbReference>
<accession>A0ABX0X8Y5</accession>
<evidence type="ECO:0000313" key="3">
    <source>
        <dbReference type="EMBL" id="NJC25691.1"/>
    </source>
</evidence>
<dbReference type="InterPro" id="IPR020032">
    <property type="entry name" value="CRISPR-assoc_Csp1"/>
</dbReference>
<keyword evidence="1" id="KW-0051">Antiviral defense</keyword>
<dbReference type="InterPro" id="IPR010154">
    <property type="entry name" value="CRISPR-assoc_Cas7/Cst2/DevR"/>
</dbReference>
<evidence type="ECO:0000256" key="2">
    <source>
        <dbReference type="ARBA" id="ARBA00025626"/>
    </source>
</evidence>
<dbReference type="EMBL" id="JAATJH010000002">
    <property type="protein sequence ID" value="NJC25691.1"/>
    <property type="molecule type" value="Genomic_DNA"/>
</dbReference>
<evidence type="ECO:0000313" key="4">
    <source>
        <dbReference type="Proteomes" id="UP000770785"/>
    </source>
</evidence>
<comment type="function">
    <text evidence="2">CRISPR (clustered regularly interspaced short palindromic repeat) is an adaptive immune system that provides protection against mobile genetic elements (viruses, transposable elements and conjugative plasmids). CRISPR clusters contain spacers, sequences complementary to antecedent mobile elements, and target invading nucleic acids. CRISPR clusters are transcribed and processed into CRISPR RNA (crRNA).</text>
</comment>
<sequence>MKTVKSILITSVATLENHAANRGEKLLGNASSVKRRPDGRVYISGQMQRHVLFSALDRLNEGHPDKGETYVSNGDGISTDVSKDLRSDLGGFLDTNKGDYSGRRTAPLSATPAVALEESQIGQDLLVRLKMDPTKDKDAKKQALATNEFSESDEMVANFHLDLGAVGTTKKFEYVNEAHLSTNYEHHINDEEHRRRVELFLAATNSMTDYANQARNAVSGEPHRVLIVLDPGMSRKAIHYFTVGEARQENILRELEQRGATYFLGNDSDSNASVYDAYQKANAAVAKANLYRPTAG</sequence>
<dbReference type="NCBIfam" id="TIGR03489">
    <property type="entry name" value="cas_csp1"/>
    <property type="match status" value="1"/>
</dbReference>
<keyword evidence="4" id="KW-1185">Reference proteome</keyword>
<organism evidence="3 4">
    <name type="scientific">Neolewinella antarctica</name>
    <dbReference type="NCBI Taxonomy" id="442734"/>
    <lineage>
        <taxon>Bacteria</taxon>
        <taxon>Pseudomonadati</taxon>
        <taxon>Bacteroidota</taxon>
        <taxon>Saprospiria</taxon>
        <taxon>Saprospirales</taxon>
        <taxon>Lewinellaceae</taxon>
        <taxon>Neolewinella</taxon>
    </lineage>
</organism>
<dbReference type="NCBIfam" id="TIGR01875">
    <property type="entry name" value="cas_MJ0381"/>
    <property type="match status" value="1"/>
</dbReference>
<reference evidence="3 4" key="1">
    <citation type="submission" date="2020-03" db="EMBL/GenBank/DDBJ databases">
        <title>Genomic Encyclopedia of Type Strains, Phase IV (KMG-IV): sequencing the most valuable type-strain genomes for metagenomic binning, comparative biology and taxonomic classification.</title>
        <authorList>
            <person name="Goeker M."/>
        </authorList>
    </citation>
    <scope>NUCLEOTIDE SEQUENCE [LARGE SCALE GENOMIC DNA]</scope>
    <source>
        <strain evidence="3 4">DSM 105096</strain>
    </source>
</reference>